<dbReference type="Proteomes" id="UP000298030">
    <property type="component" value="Unassembled WGS sequence"/>
</dbReference>
<dbReference type="OrthoDB" id="3203373at2759"/>
<proteinExistence type="predicted"/>
<dbReference type="Gene3D" id="1.20.1280.50">
    <property type="match status" value="1"/>
</dbReference>
<accession>A0A4Y7STK0</accession>
<feature type="coiled-coil region" evidence="1">
    <location>
        <begin position="5"/>
        <end position="46"/>
    </location>
</feature>
<sequence length="475" mass="54299">MASKLEQIEGNIYQLETSRESLLRQLAEVDKRLEVERAQYAQLRNELVPIHSLPNELLAFVFADAHALLRANPFLVETSRVCLRWRQVILHTPLLWNTLVMTVTSGFKGNVAAQEYLKAHLRRSNDAFLDMIVYADTEDPTDLSLFFDTITPHAARWRRLSIEMRCADINMVRPHFANLDAPKLRHLSFNVCGTPEGRSFMSPRAPYPTISPQIFLNGLPELSVLRLANASISNLHPQSTSIQTLHIGGWESAYFTWVQLKSLLESLPQLQNLSLHDVCVRHNTRDPLDQPSPIHLPELRSIRVHKPFTPMDRILPLLTVPKLEGVSLYDMEYFDCTEIPSVKHLLLQASAFDELHFEHLFAAFPNVEDLTVDGDAYQLYEAALNQLPKHPWRTLRRLTVHELTATDVVAFALLVLKRKQAGVPLTTVRLDKKSRHVLRVKGKLDLLTEHVDVVPYDEMEVWPPGRGYDDPHDLV</sequence>
<organism evidence="2 3">
    <name type="scientific">Coprinellus micaceus</name>
    <name type="common">Glistening ink-cap mushroom</name>
    <name type="synonym">Coprinus micaceus</name>
    <dbReference type="NCBI Taxonomy" id="71717"/>
    <lineage>
        <taxon>Eukaryota</taxon>
        <taxon>Fungi</taxon>
        <taxon>Dikarya</taxon>
        <taxon>Basidiomycota</taxon>
        <taxon>Agaricomycotina</taxon>
        <taxon>Agaricomycetes</taxon>
        <taxon>Agaricomycetidae</taxon>
        <taxon>Agaricales</taxon>
        <taxon>Agaricineae</taxon>
        <taxon>Psathyrellaceae</taxon>
        <taxon>Coprinellus</taxon>
    </lineage>
</organism>
<dbReference type="SUPFAM" id="SSF52047">
    <property type="entry name" value="RNI-like"/>
    <property type="match status" value="1"/>
</dbReference>
<name>A0A4Y7STK0_COPMI</name>
<gene>
    <name evidence="2" type="ORF">FA13DRAFT_1693267</name>
</gene>
<dbReference type="EMBL" id="QPFP01000059">
    <property type="protein sequence ID" value="TEB25195.1"/>
    <property type="molecule type" value="Genomic_DNA"/>
</dbReference>
<reference evidence="2 3" key="1">
    <citation type="journal article" date="2019" name="Nat. Ecol. Evol.">
        <title>Megaphylogeny resolves global patterns of mushroom evolution.</title>
        <authorList>
            <person name="Varga T."/>
            <person name="Krizsan K."/>
            <person name="Foldi C."/>
            <person name="Dima B."/>
            <person name="Sanchez-Garcia M."/>
            <person name="Sanchez-Ramirez S."/>
            <person name="Szollosi G.J."/>
            <person name="Szarkandi J.G."/>
            <person name="Papp V."/>
            <person name="Albert L."/>
            <person name="Andreopoulos W."/>
            <person name="Angelini C."/>
            <person name="Antonin V."/>
            <person name="Barry K.W."/>
            <person name="Bougher N.L."/>
            <person name="Buchanan P."/>
            <person name="Buyck B."/>
            <person name="Bense V."/>
            <person name="Catcheside P."/>
            <person name="Chovatia M."/>
            <person name="Cooper J."/>
            <person name="Damon W."/>
            <person name="Desjardin D."/>
            <person name="Finy P."/>
            <person name="Geml J."/>
            <person name="Haridas S."/>
            <person name="Hughes K."/>
            <person name="Justo A."/>
            <person name="Karasinski D."/>
            <person name="Kautmanova I."/>
            <person name="Kiss B."/>
            <person name="Kocsube S."/>
            <person name="Kotiranta H."/>
            <person name="LaButti K.M."/>
            <person name="Lechner B.E."/>
            <person name="Liimatainen K."/>
            <person name="Lipzen A."/>
            <person name="Lukacs Z."/>
            <person name="Mihaltcheva S."/>
            <person name="Morgado L.N."/>
            <person name="Niskanen T."/>
            <person name="Noordeloos M.E."/>
            <person name="Ohm R.A."/>
            <person name="Ortiz-Santana B."/>
            <person name="Ovrebo C."/>
            <person name="Racz N."/>
            <person name="Riley R."/>
            <person name="Savchenko A."/>
            <person name="Shiryaev A."/>
            <person name="Soop K."/>
            <person name="Spirin V."/>
            <person name="Szebenyi C."/>
            <person name="Tomsovsky M."/>
            <person name="Tulloss R.E."/>
            <person name="Uehling J."/>
            <person name="Grigoriev I.V."/>
            <person name="Vagvolgyi C."/>
            <person name="Papp T."/>
            <person name="Martin F.M."/>
            <person name="Miettinen O."/>
            <person name="Hibbett D.S."/>
            <person name="Nagy L.G."/>
        </authorList>
    </citation>
    <scope>NUCLEOTIDE SEQUENCE [LARGE SCALE GENOMIC DNA]</scope>
    <source>
        <strain evidence="2 3">FP101781</strain>
    </source>
</reference>
<evidence type="ECO:0000256" key="1">
    <source>
        <dbReference type="SAM" id="Coils"/>
    </source>
</evidence>
<keyword evidence="3" id="KW-1185">Reference proteome</keyword>
<evidence type="ECO:0000313" key="3">
    <source>
        <dbReference type="Proteomes" id="UP000298030"/>
    </source>
</evidence>
<evidence type="ECO:0000313" key="2">
    <source>
        <dbReference type="EMBL" id="TEB25195.1"/>
    </source>
</evidence>
<dbReference type="InterPro" id="IPR032675">
    <property type="entry name" value="LRR_dom_sf"/>
</dbReference>
<protein>
    <submittedName>
        <fullName evidence="2">Uncharacterized protein</fullName>
    </submittedName>
</protein>
<dbReference type="Gene3D" id="3.80.10.10">
    <property type="entry name" value="Ribonuclease Inhibitor"/>
    <property type="match status" value="1"/>
</dbReference>
<comment type="caution">
    <text evidence="2">The sequence shown here is derived from an EMBL/GenBank/DDBJ whole genome shotgun (WGS) entry which is preliminary data.</text>
</comment>
<dbReference type="STRING" id="71717.A0A4Y7STK0"/>
<keyword evidence="1" id="KW-0175">Coiled coil</keyword>
<dbReference type="AlphaFoldDB" id="A0A4Y7STK0"/>